<evidence type="ECO:0000313" key="1">
    <source>
        <dbReference type="EMBL" id="RAG87548.1"/>
    </source>
</evidence>
<dbReference type="SUPFAM" id="SSF46785">
    <property type="entry name" value="Winged helix' DNA-binding domain"/>
    <property type="match status" value="1"/>
</dbReference>
<dbReference type="InterPro" id="IPR036390">
    <property type="entry name" value="WH_DNA-bd_sf"/>
</dbReference>
<organism evidence="1 2">
    <name type="scientific">Streptacidiphilus pinicola</name>
    <dbReference type="NCBI Taxonomy" id="2219663"/>
    <lineage>
        <taxon>Bacteria</taxon>
        <taxon>Bacillati</taxon>
        <taxon>Actinomycetota</taxon>
        <taxon>Actinomycetes</taxon>
        <taxon>Kitasatosporales</taxon>
        <taxon>Streptomycetaceae</taxon>
        <taxon>Streptacidiphilus</taxon>
    </lineage>
</organism>
<gene>
    <name evidence="1" type="ORF">DN069_00705</name>
</gene>
<reference evidence="1 2" key="1">
    <citation type="submission" date="2018-06" db="EMBL/GenBank/DDBJ databases">
        <title>Streptacidiphilus pinicola sp. nov., isolated from pine grove soil.</title>
        <authorList>
            <person name="Roh S.G."/>
            <person name="Park S."/>
            <person name="Kim M.-K."/>
            <person name="Yun B.-R."/>
            <person name="Park J."/>
            <person name="Kim M.J."/>
            <person name="Kim Y.S."/>
            <person name="Kim S.B."/>
        </authorList>
    </citation>
    <scope>NUCLEOTIDE SEQUENCE [LARGE SCALE GENOMIC DNA]</scope>
    <source>
        <strain evidence="1 2">MMS16-CNU450</strain>
    </source>
</reference>
<comment type="caution">
    <text evidence="1">The sequence shown here is derived from an EMBL/GenBank/DDBJ whole genome shotgun (WGS) entry which is preliminary data.</text>
</comment>
<dbReference type="InterPro" id="IPR036388">
    <property type="entry name" value="WH-like_DNA-bd_sf"/>
</dbReference>
<proteinExistence type="predicted"/>
<dbReference type="Gene3D" id="1.10.10.10">
    <property type="entry name" value="Winged helix-like DNA-binding domain superfamily/Winged helix DNA-binding domain"/>
    <property type="match status" value="1"/>
</dbReference>
<dbReference type="Proteomes" id="UP000248889">
    <property type="component" value="Unassembled WGS sequence"/>
</dbReference>
<evidence type="ECO:0000313" key="2">
    <source>
        <dbReference type="Proteomes" id="UP000248889"/>
    </source>
</evidence>
<protein>
    <submittedName>
        <fullName evidence="1">Transcriptional regulator</fullName>
    </submittedName>
</protein>
<keyword evidence="2" id="KW-1185">Reference proteome</keyword>
<name>A0A2X0JIJ9_9ACTN</name>
<dbReference type="AlphaFoldDB" id="A0A2X0JIJ9"/>
<dbReference type="OrthoDB" id="3399802at2"/>
<accession>A0A2X0JIJ9</accession>
<dbReference type="RefSeq" id="WP_111498703.1">
    <property type="nucleotide sequence ID" value="NZ_QKYN01000006.1"/>
</dbReference>
<dbReference type="EMBL" id="QKYN01000006">
    <property type="protein sequence ID" value="RAG87548.1"/>
    <property type="molecule type" value="Genomic_DNA"/>
</dbReference>
<dbReference type="Pfam" id="PF12840">
    <property type="entry name" value="HTH_20"/>
    <property type="match status" value="1"/>
</dbReference>
<sequence length="217" mass="23266">MSDEVDEDAVLDAFGVLGEPVRRGLYHVVAAAPGEVSRDAAAEVAGVSRALAAFHLDKLVEAGLLEVTFRRLSGRSGPGAGRPAKLYRRARREHTLSLPPRSYDTAGRLLAETLERAGLDRELQAVARERGAARTSDDPVGTLRAQGYAPSPDADDELIRLRNCPFHALAEEYPALVCGMNLALIEGLVGADGEWTAEMAPGPDRCCVALRRRPESA</sequence>